<name>A0A6J6QRS4_9ZZZZ</name>
<protein>
    <submittedName>
        <fullName evidence="1">Unannotated protein</fullName>
    </submittedName>
</protein>
<dbReference type="AlphaFoldDB" id="A0A6J6QRS4"/>
<dbReference type="Gene3D" id="3.40.50.300">
    <property type="entry name" value="P-loop containing nucleotide triphosphate hydrolases"/>
    <property type="match status" value="1"/>
</dbReference>
<reference evidence="1" key="1">
    <citation type="submission" date="2020-05" db="EMBL/GenBank/DDBJ databases">
        <authorList>
            <person name="Chiriac C."/>
            <person name="Salcher M."/>
            <person name="Ghai R."/>
            <person name="Kavagutti S V."/>
        </authorList>
    </citation>
    <scope>NUCLEOTIDE SEQUENCE</scope>
</reference>
<gene>
    <name evidence="1" type="ORF">UFOPK2579_01479</name>
</gene>
<dbReference type="InterPro" id="IPR027417">
    <property type="entry name" value="P-loop_NTPase"/>
</dbReference>
<sequence>MVDFHKELLGSVPVRTNDARPEAGALAAAAAADPEVVSRLTSWLREHAGPDQLLVKDPRIFWVPALWRTAAATVGYDLAFLTTLRHPTVVAKSRDSAFLTDESDDVRLRRTTANVAGWVNNTLETELATRGARRAFVRYDDLLADWRSTLTRAGAQVAVDYDADLVAGDRHPIDDFLTTELNRSRVTWDDVDVPSDLREVAERIWTAVNALVEAPDDAEQVARLEQARVEYVRMHHLAAGLAFHETEAREIAVRRQVTQRLNRKHRQALRELRDRS</sequence>
<proteinExistence type="predicted"/>
<accession>A0A6J6QRS4</accession>
<organism evidence="1">
    <name type="scientific">freshwater metagenome</name>
    <dbReference type="NCBI Taxonomy" id="449393"/>
    <lineage>
        <taxon>unclassified sequences</taxon>
        <taxon>metagenomes</taxon>
        <taxon>ecological metagenomes</taxon>
    </lineage>
</organism>
<dbReference type="EMBL" id="CAEZXR010000171">
    <property type="protein sequence ID" value="CAB4711648.1"/>
    <property type="molecule type" value="Genomic_DNA"/>
</dbReference>
<dbReference type="SUPFAM" id="SSF52540">
    <property type="entry name" value="P-loop containing nucleoside triphosphate hydrolases"/>
    <property type="match status" value="1"/>
</dbReference>
<evidence type="ECO:0000313" key="1">
    <source>
        <dbReference type="EMBL" id="CAB4711648.1"/>
    </source>
</evidence>